<gene>
    <name evidence="4" type="ORF">AQUCO_01400098v1</name>
</gene>
<dbReference type="Proteomes" id="UP000230069">
    <property type="component" value="Unassembled WGS sequence"/>
</dbReference>
<dbReference type="OrthoDB" id="1484002at2759"/>
<dbReference type="GO" id="GO:0008270">
    <property type="term" value="F:zinc ion binding"/>
    <property type="evidence" value="ECO:0007669"/>
    <property type="project" value="UniProtKB-KW"/>
</dbReference>
<proteinExistence type="predicted"/>
<protein>
    <recommendedName>
        <fullName evidence="3">SWIM-type domain-containing protein</fullName>
    </recommendedName>
</protein>
<dbReference type="FunCoup" id="A0A2G5DUG5">
    <property type="interactions" value="1757"/>
</dbReference>
<dbReference type="InParanoid" id="A0A2G5DUG5"/>
<feature type="region of interest" description="Disordered" evidence="2">
    <location>
        <begin position="100"/>
        <end position="122"/>
    </location>
</feature>
<sequence length="861" mass="97760">MARWDKILSLPIQSPPTFEFSAADLEWSKVEGWSDKIEKVAFIPFDRVDNFLSGESANKDFPTRFYKEAGRKINRSGTSKEKVDGVIEFTMYRCAFGPDDRREGGSVRPSRNTYIRKKKSSGRPSIKRGCQCYFFVKRLVAKPMAALIIYKQDKHVDKKGLPCHGPQDARAVGTKAMFSPYMSDDLRSLVISLIHIGFSVETIMHIRNELIEKEQEGPFSRDDLLTHRNVRRLERSIRRSKYDLDEDDAVSIEMWSDKHENDIFFREDYSDSEPFILGIQTEWQLQQMIKFGNNSLMASDSRFGTNKLKYPVHSLLVFDSDKKAIPVAWIIAPQSAIGDAYKWIRALHRKVHSKNPEWKLAGFIVDDPLLDVLTIREVFQCSVLISFWRVRHAWHKNIMEKCLDVDMRSEMLGRLGKAIYSICKGKGNADLFESFMEDFIDCSDFMDYFRAIWFPRIGMWTAALKSLPFTSQETCSAMESYHHKLKLMFSNEDANVYQRADWLVDKLYTKVHSCFFLDEYPGKEDFAQYTKVKWMSGLTSWGRASEIPDSDVALEDNNSAKVISQHVHEKAHVVWNPGSEFALCDCDWSRMGNLCKHVIKVNHICRRKISGASSISLFKYNQTLVNMLHIPAHDSLIRDHAVTLAVCVQDALKKHIVGASSTGSLDGVIEGECSMEQLVTPLERTADIQTEAQDGVAVHINSEERIDQVAKDNGFHGETVGQMIGCSDDMDVDPISICLSPSEFRSDGLFSTDGSLGKENRHSLNARFDLSESLPSDINLSTDGSLGKEDRDSLNAGLGLSESFSSNNDSYIQDYISDREFRDDMISKGVCVDVLEGTLAGSMMDVDPPPIQLPMFRCEIH</sequence>
<feature type="domain" description="SWIM-type" evidence="3">
    <location>
        <begin position="569"/>
        <end position="606"/>
    </location>
</feature>
<dbReference type="PANTHER" id="PTHR33977:SF1">
    <property type="entry name" value="ZINC ION BINDING PROTEIN"/>
    <property type="match status" value="1"/>
</dbReference>
<keyword evidence="1" id="KW-0863">Zinc-finger</keyword>
<keyword evidence="1" id="KW-0862">Zinc</keyword>
<evidence type="ECO:0000256" key="1">
    <source>
        <dbReference type="PROSITE-ProRule" id="PRU00325"/>
    </source>
</evidence>
<keyword evidence="5" id="KW-1185">Reference proteome</keyword>
<dbReference type="PROSITE" id="PS50966">
    <property type="entry name" value="ZF_SWIM"/>
    <property type="match status" value="1"/>
</dbReference>
<evidence type="ECO:0000313" key="4">
    <source>
        <dbReference type="EMBL" id="PIA47174.1"/>
    </source>
</evidence>
<dbReference type="InterPro" id="IPR007527">
    <property type="entry name" value="Znf_SWIM"/>
</dbReference>
<dbReference type="STRING" id="218851.A0A2G5DUG5"/>
<reference evidence="4 5" key="1">
    <citation type="submission" date="2017-09" db="EMBL/GenBank/DDBJ databases">
        <title>WGS assembly of Aquilegia coerulea Goldsmith.</title>
        <authorList>
            <person name="Hodges S."/>
            <person name="Kramer E."/>
            <person name="Nordborg M."/>
            <person name="Tomkins J."/>
            <person name="Borevitz J."/>
            <person name="Derieg N."/>
            <person name="Yan J."/>
            <person name="Mihaltcheva S."/>
            <person name="Hayes R.D."/>
            <person name="Rokhsar D."/>
        </authorList>
    </citation>
    <scope>NUCLEOTIDE SEQUENCE [LARGE SCALE GENOMIC DNA]</scope>
    <source>
        <strain evidence="5">cv. Goldsmith</strain>
    </source>
</reference>
<name>A0A2G5DUG5_AQUCA</name>
<dbReference type="EMBL" id="KZ305031">
    <property type="protein sequence ID" value="PIA47174.1"/>
    <property type="molecule type" value="Genomic_DNA"/>
</dbReference>
<evidence type="ECO:0000259" key="3">
    <source>
        <dbReference type="PROSITE" id="PS50966"/>
    </source>
</evidence>
<accession>A0A2G5DUG5</accession>
<dbReference type="AlphaFoldDB" id="A0A2G5DUG5"/>
<evidence type="ECO:0000256" key="2">
    <source>
        <dbReference type="SAM" id="MobiDB-lite"/>
    </source>
</evidence>
<keyword evidence="1" id="KW-0479">Metal-binding</keyword>
<dbReference type="PANTHER" id="PTHR33977">
    <property type="entry name" value="ZINC ION BINDING PROTEIN"/>
    <property type="match status" value="1"/>
</dbReference>
<organism evidence="4 5">
    <name type="scientific">Aquilegia coerulea</name>
    <name type="common">Rocky mountain columbine</name>
    <dbReference type="NCBI Taxonomy" id="218851"/>
    <lineage>
        <taxon>Eukaryota</taxon>
        <taxon>Viridiplantae</taxon>
        <taxon>Streptophyta</taxon>
        <taxon>Embryophyta</taxon>
        <taxon>Tracheophyta</taxon>
        <taxon>Spermatophyta</taxon>
        <taxon>Magnoliopsida</taxon>
        <taxon>Ranunculales</taxon>
        <taxon>Ranunculaceae</taxon>
        <taxon>Thalictroideae</taxon>
        <taxon>Aquilegia</taxon>
    </lineage>
</organism>
<evidence type="ECO:0000313" key="5">
    <source>
        <dbReference type="Proteomes" id="UP000230069"/>
    </source>
</evidence>